<dbReference type="Proteomes" id="UP000494183">
    <property type="component" value="Unassembled WGS sequence"/>
</dbReference>
<reference evidence="2 3" key="1">
    <citation type="submission" date="2020-04" db="EMBL/GenBank/DDBJ databases">
        <authorList>
            <person name="De Canck E."/>
        </authorList>
    </citation>
    <scope>NUCLEOTIDE SEQUENCE [LARGE SCALE GENOMIC DNA]</scope>
    <source>
        <strain evidence="2 3">LMG 6000</strain>
    </source>
</reference>
<evidence type="ECO:0000313" key="2">
    <source>
        <dbReference type="EMBL" id="CAB3929559.1"/>
    </source>
</evidence>
<gene>
    <name evidence="2" type="ORF">LMG6000_00612</name>
</gene>
<keyword evidence="1" id="KW-1133">Transmembrane helix</keyword>
<protein>
    <recommendedName>
        <fullName evidence="4">Glycine zipper domain-containing protein</fullName>
    </recommendedName>
</protein>
<sequence>MSLIVAARFDTFDQAAEAANKLCAEGFTEDNIHTFYINSAGEHARYPIGGDRVADPDAKGGHFGAVAGASALGLVFALLGGLIAARVGAPVLIVIAAAGVGAYLGALAGALWVVGRGRRTRVAPSTTADAHPAVRHAGVMLALHVSPDRDAQARNILAAAGGRGIERAQGRWQNGKWVDFDPLTPPHRVQAQTMAN</sequence>
<keyword evidence="1" id="KW-0812">Transmembrane</keyword>
<name>A0A6S7F564_9BURK</name>
<accession>A0A6S7F564</accession>
<feature type="transmembrane region" description="Helical" evidence="1">
    <location>
        <begin position="91"/>
        <end position="114"/>
    </location>
</feature>
<proteinExistence type="predicted"/>
<organism evidence="2 3">
    <name type="scientific">Achromobacter insolitus</name>
    <dbReference type="NCBI Taxonomy" id="217204"/>
    <lineage>
        <taxon>Bacteria</taxon>
        <taxon>Pseudomonadati</taxon>
        <taxon>Pseudomonadota</taxon>
        <taxon>Betaproteobacteria</taxon>
        <taxon>Burkholderiales</taxon>
        <taxon>Alcaligenaceae</taxon>
        <taxon>Achromobacter</taxon>
    </lineage>
</organism>
<evidence type="ECO:0008006" key="4">
    <source>
        <dbReference type="Google" id="ProtNLM"/>
    </source>
</evidence>
<dbReference type="RefSeq" id="WP_175201060.1">
    <property type="nucleotide sequence ID" value="NZ_CADILH010000001.1"/>
</dbReference>
<keyword evidence="3" id="KW-1185">Reference proteome</keyword>
<dbReference type="AlphaFoldDB" id="A0A6S7F564"/>
<evidence type="ECO:0000313" key="3">
    <source>
        <dbReference type="Proteomes" id="UP000494183"/>
    </source>
</evidence>
<evidence type="ECO:0000256" key="1">
    <source>
        <dbReference type="SAM" id="Phobius"/>
    </source>
</evidence>
<dbReference type="EMBL" id="CADILH010000001">
    <property type="protein sequence ID" value="CAB3929559.1"/>
    <property type="molecule type" value="Genomic_DNA"/>
</dbReference>
<feature type="transmembrane region" description="Helical" evidence="1">
    <location>
        <begin position="62"/>
        <end position="85"/>
    </location>
</feature>
<keyword evidence="1" id="KW-0472">Membrane</keyword>